<dbReference type="SUPFAM" id="SSF55781">
    <property type="entry name" value="GAF domain-like"/>
    <property type="match status" value="1"/>
</dbReference>
<keyword evidence="10" id="KW-1185">Reference proteome</keyword>
<evidence type="ECO:0000256" key="4">
    <source>
        <dbReference type="ARBA" id="ARBA00023163"/>
    </source>
</evidence>
<sequence length="269" mass="28157">MRDEDPAESAARDNTVQSVDRAISLLQALASRGALGLADLAAEVGMHRATVYRLLTTMEIRGVVAQDEPRGPYRLGPTIVQLAAGVAVSRDVAVLCRPLCAELAEAVGETVNLVVSNDVDVTTVDQAAGGSFVALSDYVGQRSPMHATAAGKVFLAEWPADRLAELCGAGLKAFTEHTLVEHSALEADLRQVRSRGWSLAQEEHEVGLVAVGAPVRGADGAVVAALTVGGPAYRMTQDALSVITERLLATAARASWRLGAPKPTSATRT</sequence>
<evidence type="ECO:0000259" key="7">
    <source>
        <dbReference type="PROSITE" id="PS51077"/>
    </source>
</evidence>
<evidence type="ECO:0000256" key="5">
    <source>
        <dbReference type="ARBA" id="ARBA00058938"/>
    </source>
</evidence>
<protein>
    <recommendedName>
        <fullName evidence="6">Glycerol operon regulatory protein</fullName>
    </recommendedName>
</protein>
<feature type="domain" description="HTH iclR-type" evidence="7">
    <location>
        <begin position="16"/>
        <end position="77"/>
    </location>
</feature>
<evidence type="ECO:0000256" key="1">
    <source>
        <dbReference type="ARBA" id="ARBA00022798"/>
    </source>
</evidence>
<dbReference type="PANTHER" id="PTHR30136:SF35">
    <property type="entry name" value="HTH-TYPE TRANSCRIPTIONAL REGULATOR RV1719"/>
    <property type="match status" value="1"/>
</dbReference>
<dbReference type="PROSITE" id="PS51077">
    <property type="entry name" value="HTH_ICLR"/>
    <property type="match status" value="1"/>
</dbReference>
<evidence type="ECO:0000256" key="2">
    <source>
        <dbReference type="ARBA" id="ARBA00023015"/>
    </source>
</evidence>
<dbReference type="GO" id="GO:0003700">
    <property type="term" value="F:DNA-binding transcription factor activity"/>
    <property type="evidence" value="ECO:0007669"/>
    <property type="project" value="TreeGrafter"/>
</dbReference>
<dbReference type="AlphaFoldDB" id="A0A316A7G3"/>
<dbReference type="GO" id="GO:0003677">
    <property type="term" value="F:DNA binding"/>
    <property type="evidence" value="ECO:0007669"/>
    <property type="project" value="UniProtKB-KW"/>
</dbReference>
<dbReference type="SMART" id="SM00346">
    <property type="entry name" value="HTH_ICLR"/>
    <property type="match status" value="1"/>
</dbReference>
<evidence type="ECO:0000313" key="9">
    <source>
        <dbReference type="EMBL" id="PWJ53876.1"/>
    </source>
</evidence>
<dbReference type="Proteomes" id="UP000245469">
    <property type="component" value="Unassembled WGS sequence"/>
</dbReference>
<reference evidence="9 10" key="1">
    <citation type="submission" date="2018-03" db="EMBL/GenBank/DDBJ databases">
        <title>Genomic Encyclopedia of Archaeal and Bacterial Type Strains, Phase II (KMG-II): from individual species to whole genera.</title>
        <authorList>
            <person name="Goeker M."/>
        </authorList>
    </citation>
    <scope>NUCLEOTIDE SEQUENCE [LARGE SCALE GENOMIC DNA]</scope>
    <source>
        <strain evidence="9 10">DSM 44889</strain>
    </source>
</reference>
<dbReference type="Pfam" id="PF01614">
    <property type="entry name" value="IclR_C"/>
    <property type="match status" value="1"/>
</dbReference>
<dbReference type="GO" id="GO:0006071">
    <property type="term" value="P:glycerol metabolic process"/>
    <property type="evidence" value="ECO:0007669"/>
    <property type="project" value="UniProtKB-KW"/>
</dbReference>
<evidence type="ECO:0000256" key="3">
    <source>
        <dbReference type="ARBA" id="ARBA00023125"/>
    </source>
</evidence>
<dbReference type="RefSeq" id="WP_211319419.1">
    <property type="nucleotide sequence ID" value="NZ_QGDQ01000010.1"/>
</dbReference>
<keyword evidence="4" id="KW-0804">Transcription</keyword>
<evidence type="ECO:0000313" key="10">
    <source>
        <dbReference type="Proteomes" id="UP000245469"/>
    </source>
</evidence>
<dbReference type="EMBL" id="QGDQ01000010">
    <property type="protein sequence ID" value="PWJ53876.1"/>
    <property type="molecule type" value="Genomic_DNA"/>
</dbReference>
<evidence type="ECO:0000256" key="6">
    <source>
        <dbReference type="ARBA" id="ARBA00070406"/>
    </source>
</evidence>
<gene>
    <name evidence="9" type="ORF">BXY45_110119</name>
</gene>
<dbReference type="Gene3D" id="3.30.450.40">
    <property type="match status" value="1"/>
</dbReference>
<keyword evidence="1" id="KW-0319">Glycerol metabolism</keyword>
<dbReference type="InterPro" id="IPR005471">
    <property type="entry name" value="Tscrpt_reg_IclR_N"/>
</dbReference>
<feature type="domain" description="IclR-ED" evidence="8">
    <location>
        <begin position="78"/>
        <end position="260"/>
    </location>
</feature>
<dbReference type="InterPro" id="IPR029016">
    <property type="entry name" value="GAF-like_dom_sf"/>
</dbReference>
<dbReference type="InterPro" id="IPR014757">
    <property type="entry name" value="Tscrpt_reg_IclR_C"/>
</dbReference>
<evidence type="ECO:0000259" key="8">
    <source>
        <dbReference type="PROSITE" id="PS51078"/>
    </source>
</evidence>
<keyword evidence="3" id="KW-0238">DNA-binding</keyword>
<dbReference type="Gene3D" id="1.10.10.10">
    <property type="entry name" value="Winged helix-like DNA-binding domain superfamily/Winged helix DNA-binding domain"/>
    <property type="match status" value="1"/>
</dbReference>
<dbReference type="InterPro" id="IPR036390">
    <property type="entry name" value="WH_DNA-bd_sf"/>
</dbReference>
<keyword evidence="2" id="KW-0805">Transcription regulation</keyword>
<dbReference type="PANTHER" id="PTHR30136">
    <property type="entry name" value="HELIX-TURN-HELIX TRANSCRIPTIONAL REGULATOR, ICLR FAMILY"/>
    <property type="match status" value="1"/>
</dbReference>
<proteinExistence type="predicted"/>
<dbReference type="PROSITE" id="PS51078">
    <property type="entry name" value="ICLR_ED"/>
    <property type="match status" value="1"/>
</dbReference>
<dbReference type="InterPro" id="IPR036388">
    <property type="entry name" value="WH-like_DNA-bd_sf"/>
</dbReference>
<comment type="function">
    <text evidence="5">May be an activator protein for the gylABX operon.</text>
</comment>
<accession>A0A316A7G3</accession>
<name>A0A316A7G3_9ACTN</name>
<dbReference type="GO" id="GO:0045892">
    <property type="term" value="P:negative regulation of DNA-templated transcription"/>
    <property type="evidence" value="ECO:0007669"/>
    <property type="project" value="TreeGrafter"/>
</dbReference>
<dbReference type="FunFam" id="1.10.10.10:FF:000056">
    <property type="entry name" value="IclR family transcriptional regulator"/>
    <property type="match status" value="1"/>
</dbReference>
<dbReference type="InterPro" id="IPR050707">
    <property type="entry name" value="HTH_MetabolicPath_Reg"/>
</dbReference>
<dbReference type="SUPFAM" id="SSF46785">
    <property type="entry name" value="Winged helix' DNA-binding domain"/>
    <property type="match status" value="1"/>
</dbReference>
<organism evidence="9 10">
    <name type="scientific">Quadrisphaera granulorum</name>
    <dbReference type="NCBI Taxonomy" id="317664"/>
    <lineage>
        <taxon>Bacteria</taxon>
        <taxon>Bacillati</taxon>
        <taxon>Actinomycetota</taxon>
        <taxon>Actinomycetes</taxon>
        <taxon>Kineosporiales</taxon>
        <taxon>Kineosporiaceae</taxon>
        <taxon>Quadrisphaera</taxon>
    </lineage>
</organism>
<comment type="caution">
    <text evidence="9">The sequence shown here is derived from an EMBL/GenBank/DDBJ whole genome shotgun (WGS) entry which is preliminary data.</text>
</comment>
<dbReference type="Pfam" id="PF09339">
    <property type="entry name" value="HTH_IclR"/>
    <property type="match status" value="1"/>
</dbReference>